<accession>A0A2P2J5B3</accession>
<keyword evidence="2" id="KW-0418">Kinase</keyword>
<dbReference type="AlphaFoldDB" id="A0A2P2J5B3"/>
<dbReference type="GO" id="GO:0016301">
    <property type="term" value="F:kinase activity"/>
    <property type="evidence" value="ECO:0007669"/>
    <property type="project" value="UniProtKB-KW"/>
</dbReference>
<feature type="chain" id="PRO_5015160199" evidence="1">
    <location>
        <begin position="26"/>
        <end position="52"/>
    </location>
</feature>
<sequence length="52" mass="5955">MKSHKIQSYVLLLLHIFSFQLPSSAYILPDTYFINCGSDNNINSTRRTFTGT</sequence>
<name>A0A2P2J5B3_RHIMU</name>
<reference evidence="2" key="1">
    <citation type="submission" date="2018-02" db="EMBL/GenBank/DDBJ databases">
        <title>Rhizophora mucronata_Transcriptome.</title>
        <authorList>
            <person name="Meera S.P."/>
            <person name="Sreeshan A."/>
            <person name="Augustine A."/>
        </authorList>
    </citation>
    <scope>NUCLEOTIDE SEQUENCE</scope>
    <source>
        <tissue evidence="2">Leaf</tissue>
    </source>
</reference>
<dbReference type="EMBL" id="GGEC01008188">
    <property type="protein sequence ID" value="MBW88671.1"/>
    <property type="molecule type" value="Transcribed_RNA"/>
</dbReference>
<organism evidence="2">
    <name type="scientific">Rhizophora mucronata</name>
    <name type="common">Asiatic mangrove</name>
    <dbReference type="NCBI Taxonomy" id="61149"/>
    <lineage>
        <taxon>Eukaryota</taxon>
        <taxon>Viridiplantae</taxon>
        <taxon>Streptophyta</taxon>
        <taxon>Embryophyta</taxon>
        <taxon>Tracheophyta</taxon>
        <taxon>Spermatophyta</taxon>
        <taxon>Magnoliopsida</taxon>
        <taxon>eudicotyledons</taxon>
        <taxon>Gunneridae</taxon>
        <taxon>Pentapetalae</taxon>
        <taxon>rosids</taxon>
        <taxon>fabids</taxon>
        <taxon>Malpighiales</taxon>
        <taxon>Rhizophoraceae</taxon>
        <taxon>Rhizophora</taxon>
    </lineage>
</organism>
<proteinExistence type="predicted"/>
<evidence type="ECO:0000313" key="2">
    <source>
        <dbReference type="EMBL" id="MBW88671.1"/>
    </source>
</evidence>
<feature type="signal peptide" evidence="1">
    <location>
        <begin position="1"/>
        <end position="25"/>
    </location>
</feature>
<keyword evidence="2" id="KW-0808">Transferase</keyword>
<protein>
    <submittedName>
        <fullName evidence="2">Kinase family protein</fullName>
    </submittedName>
</protein>
<keyword evidence="1" id="KW-0732">Signal</keyword>
<evidence type="ECO:0000256" key="1">
    <source>
        <dbReference type="SAM" id="SignalP"/>
    </source>
</evidence>